<name>A0A3B0VSH4_9ZZZZ</name>
<keyword evidence="2" id="KW-0813">Transport</keyword>
<evidence type="ECO:0000256" key="1">
    <source>
        <dbReference type="ARBA" id="ARBA00004377"/>
    </source>
</evidence>
<keyword evidence="4" id="KW-0997">Cell inner membrane</keyword>
<evidence type="ECO:0000256" key="9">
    <source>
        <dbReference type="SAM" id="Phobius"/>
    </source>
</evidence>
<evidence type="ECO:0000256" key="3">
    <source>
        <dbReference type="ARBA" id="ARBA00022475"/>
    </source>
</evidence>
<accession>A0A3B0VSH4</accession>
<dbReference type="EMBL" id="UOFA01000240">
    <property type="protein sequence ID" value="VAW45901.1"/>
    <property type="molecule type" value="Genomic_DNA"/>
</dbReference>
<dbReference type="NCBIfam" id="TIGR03141">
    <property type="entry name" value="cytochro_ccmD"/>
    <property type="match status" value="1"/>
</dbReference>
<proteinExistence type="predicted"/>
<keyword evidence="8 9" id="KW-0472">Membrane</keyword>
<evidence type="ECO:0000256" key="2">
    <source>
        <dbReference type="ARBA" id="ARBA00022448"/>
    </source>
</evidence>
<sequence>MEIFDMGKYDLFVWGSIGIFVVALLVDFIGASNNHRKIKKQIKAQNRKTDVRRKQA</sequence>
<feature type="transmembrane region" description="Helical" evidence="9">
    <location>
        <begin position="12"/>
        <end position="31"/>
    </location>
</feature>
<evidence type="ECO:0000256" key="6">
    <source>
        <dbReference type="ARBA" id="ARBA00022748"/>
    </source>
</evidence>
<gene>
    <name evidence="10" type="ORF">MNBD_GAMMA02-1858</name>
</gene>
<keyword evidence="7 9" id="KW-1133">Transmembrane helix</keyword>
<evidence type="ECO:0000256" key="8">
    <source>
        <dbReference type="ARBA" id="ARBA00023136"/>
    </source>
</evidence>
<evidence type="ECO:0000256" key="5">
    <source>
        <dbReference type="ARBA" id="ARBA00022692"/>
    </source>
</evidence>
<dbReference type="AlphaFoldDB" id="A0A3B0VSH4"/>
<organism evidence="10">
    <name type="scientific">hydrothermal vent metagenome</name>
    <dbReference type="NCBI Taxonomy" id="652676"/>
    <lineage>
        <taxon>unclassified sequences</taxon>
        <taxon>metagenomes</taxon>
        <taxon>ecological metagenomes</taxon>
    </lineage>
</organism>
<dbReference type="Pfam" id="PF04995">
    <property type="entry name" value="CcmD"/>
    <property type="match status" value="1"/>
</dbReference>
<dbReference type="GO" id="GO:0017004">
    <property type="term" value="P:cytochrome complex assembly"/>
    <property type="evidence" value="ECO:0007669"/>
    <property type="project" value="UniProtKB-KW"/>
</dbReference>
<keyword evidence="6" id="KW-0201">Cytochrome c-type biogenesis</keyword>
<reference evidence="10" key="1">
    <citation type="submission" date="2018-06" db="EMBL/GenBank/DDBJ databases">
        <authorList>
            <person name="Zhirakovskaya E."/>
        </authorList>
    </citation>
    <scope>NUCLEOTIDE SEQUENCE</scope>
</reference>
<evidence type="ECO:0000313" key="10">
    <source>
        <dbReference type="EMBL" id="VAW45901.1"/>
    </source>
</evidence>
<evidence type="ECO:0000256" key="7">
    <source>
        <dbReference type="ARBA" id="ARBA00022989"/>
    </source>
</evidence>
<dbReference type="GO" id="GO:0015886">
    <property type="term" value="P:heme transport"/>
    <property type="evidence" value="ECO:0007669"/>
    <property type="project" value="InterPro"/>
</dbReference>
<keyword evidence="5 9" id="KW-0812">Transmembrane</keyword>
<protein>
    <recommendedName>
        <fullName evidence="11">Heme exporter protein D</fullName>
    </recommendedName>
</protein>
<comment type="subcellular location">
    <subcellularLocation>
        <location evidence="1">Cell inner membrane</location>
        <topology evidence="1">Single-pass membrane protein</topology>
    </subcellularLocation>
</comment>
<keyword evidence="3" id="KW-1003">Cell membrane</keyword>
<dbReference type="InterPro" id="IPR007078">
    <property type="entry name" value="Haem_export_protD_CcmD"/>
</dbReference>
<dbReference type="GO" id="GO:0005886">
    <property type="term" value="C:plasma membrane"/>
    <property type="evidence" value="ECO:0007669"/>
    <property type="project" value="UniProtKB-SubCell"/>
</dbReference>
<evidence type="ECO:0000256" key="4">
    <source>
        <dbReference type="ARBA" id="ARBA00022519"/>
    </source>
</evidence>
<evidence type="ECO:0008006" key="11">
    <source>
        <dbReference type="Google" id="ProtNLM"/>
    </source>
</evidence>